<keyword evidence="3" id="KW-0862">Zinc</keyword>
<dbReference type="Proteomes" id="UP000239504">
    <property type="component" value="Unassembled WGS sequence"/>
</dbReference>
<proteinExistence type="predicted"/>
<keyword evidence="3" id="KW-0813">Transport</keyword>
<keyword evidence="9" id="KW-1185">Reference proteome</keyword>
<dbReference type="OrthoDB" id="9799649at2"/>
<comment type="subcellular location">
    <subcellularLocation>
        <location evidence="1">Membrane</location>
        <topology evidence="1">Multi-pass membrane protein</topology>
    </subcellularLocation>
</comment>
<feature type="transmembrane region" description="Helical" evidence="6">
    <location>
        <begin position="114"/>
        <end position="136"/>
    </location>
</feature>
<reference evidence="8 9" key="1">
    <citation type="submission" date="2017-12" db="EMBL/GenBank/DDBJ databases">
        <authorList>
            <person name="Hurst M.R.H."/>
        </authorList>
    </citation>
    <scope>NUCLEOTIDE SEQUENCE [LARGE SCALE GENOMIC DNA]</scope>
    <source>
        <strain evidence="8 9">SY-3-19</strain>
    </source>
</reference>
<dbReference type="InterPro" id="IPR050681">
    <property type="entry name" value="CDF/SLC30A"/>
</dbReference>
<dbReference type="InterPro" id="IPR027469">
    <property type="entry name" value="Cation_efflux_TMD_sf"/>
</dbReference>
<dbReference type="EMBL" id="PJCH01000015">
    <property type="protein sequence ID" value="PQA86327.1"/>
    <property type="molecule type" value="Genomic_DNA"/>
</dbReference>
<keyword evidence="3" id="KW-0406">Ion transport</keyword>
<dbReference type="PANTHER" id="PTHR11562">
    <property type="entry name" value="CATION EFFLUX PROTEIN/ ZINC TRANSPORTER"/>
    <property type="match status" value="1"/>
</dbReference>
<dbReference type="InterPro" id="IPR058533">
    <property type="entry name" value="Cation_efflux_TM"/>
</dbReference>
<evidence type="ECO:0000313" key="8">
    <source>
        <dbReference type="EMBL" id="PQA86327.1"/>
    </source>
</evidence>
<evidence type="ECO:0000256" key="5">
    <source>
        <dbReference type="ARBA" id="ARBA00023136"/>
    </source>
</evidence>
<dbReference type="SUPFAM" id="SSF161111">
    <property type="entry name" value="Cation efflux protein transmembrane domain-like"/>
    <property type="match status" value="1"/>
</dbReference>
<keyword evidence="3" id="KW-0864">Zinc transport</keyword>
<evidence type="ECO:0000313" key="9">
    <source>
        <dbReference type="Proteomes" id="UP000239504"/>
    </source>
</evidence>
<feature type="transmembrane region" description="Helical" evidence="6">
    <location>
        <begin position="179"/>
        <end position="197"/>
    </location>
</feature>
<organism evidence="8 9">
    <name type="scientific">Hyphococcus luteus</name>
    <dbReference type="NCBI Taxonomy" id="2058213"/>
    <lineage>
        <taxon>Bacteria</taxon>
        <taxon>Pseudomonadati</taxon>
        <taxon>Pseudomonadota</taxon>
        <taxon>Alphaproteobacteria</taxon>
        <taxon>Parvularculales</taxon>
        <taxon>Parvularculaceae</taxon>
        <taxon>Hyphococcus</taxon>
    </lineage>
</organism>
<dbReference type="PANTHER" id="PTHR11562:SF17">
    <property type="entry name" value="RE54080P-RELATED"/>
    <property type="match status" value="1"/>
</dbReference>
<gene>
    <name evidence="8" type="ORF">CW354_18465</name>
</gene>
<accession>A0A2S7K1D7</accession>
<keyword evidence="5 6" id="KW-0472">Membrane</keyword>
<feature type="transmembrane region" description="Helical" evidence="6">
    <location>
        <begin position="25"/>
        <end position="47"/>
    </location>
</feature>
<feature type="transmembrane region" description="Helical" evidence="6">
    <location>
        <begin position="156"/>
        <end position="173"/>
    </location>
</feature>
<feature type="transmembrane region" description="Helical" evidence="6">
    <location>
        <begin position="89"/>
        <end position="108"/>
    </location>
</feature>
<name>A0A2S7K1D7_9PROT</name>
<dbReference type="Gene3D" id="1.20.1510.10">
    <property type="entry name" value="Cation efflux protein transmembrane domain"/>
    <property type="match status" value="1"/>
</dbReference>
<evidence type="ECO:0000256" key="2">
    <source>
        <dbReference type="ARBA" id="ARBA00022692"/>
    </source>
</evidence>
<keyword evidence="2 6" id="KW-0812">Transmembrane</keyword>
<dbReference type="GO" id="GO:0005385">
    <property type="term" value="F:zinc ion transmembrane transporter activity"/>
    <property type="evidence" value="ECO:0007669"/>
    <property type="project" value="TreeGrafter"/>
</dbReference>
<evidence type="ECO:0000256" key="1">
    <source>
        <dbReference type="ARBA" id="ARBA00004141"/>
    </source>
</evidence>
<keyword evidence="4 6" id="KW-1133">Transmembrane helix</keyword>
<evidence type="ECO:0000256" key="3">
    <source>
        <dbReference type="ARBA" id="ARBA00022906"/>
    </source>
</evidence>
<feature type="domain" description="Cation efflux protein transmembrane" evidence="7">
    <location>
        <begin position="26"/>
        <end position="201"/>
    </location>
</feature>
<dbReference type="GO" id="GO:0005886">
    <property type="term" value="C:plasma membrane"/>
    <property type="evidence" value="ECO:0007669"/>
    <property type="project" value="TreeGrafter"/>
</dbReference>
<dbReference type="Pfam" id="PF01545">
    <property type="entry name" value="Cation_efflux"/>
    <property type="match status" value="1"/>
</dbReference>
<protein>
    <submittedName>
        <fullName evidence="8">Cation transporter</fullName>
    </submittedName>
</protein>
<evidence type="ECO:0000256" key="6">
    <source>
        <dbReference type="SAM" id="Phobius"/>
    </source>
</evidence>
<sequence>MSDMNDEDCCVVDKELIRSPGYRRALWIVVGLNVAYGLVEIVGGFLANSQALKADALDFLGDGSITFLGLLAIGWSIAWRARSALMQGLFLGLLGAWVLGSTLIRLFNDSPVEAGLMGVFAFVALIVNVAAVIPLLPYRDGDANMRAVWLFSRNDAIGNVAVLIAAGLVALSGSSFPDLIVALLIAGLFLHSAWNIVDRARKDLRAANAAEQAP</sequence>
<evidence type="ECO:0000256" key="4">
    <source>
        <dbReference type="ARBA" id="ARBA00022989"/>
    </source>
</evidence>
<comment type="caution">
    <text evidence="8">The sequence shown here is derived from an EMBL/GenBank/DDBJ whole genome shotgun (WGS) entry which is preliminary data.</text>
</comment>
<dbReference type="AlphaFoldDB" id="A0A2S7K1D7"/>
<feature type="transmembrane region" description="Helical" evidence="6">
    <location>
        <begin position="59"/>
        <end position="77"/>
    </location>
</feature>
<evidence type="ECO:0000259" key="7">
    <source>
        <dbReference type="Pfam" id="PF01545"/>
    </source>
</evidence>